<evidence type="ECO:0000313" key="1">
    <source>
        <dbReference type="EMBL" id="CBL02427.1"/>
    </source>
</evidence>
<dbReference type="PATRIC" id="fig|657322.3.peg.2161"/>
<proteinExistence type="predicted"/>
<sequence length="372" mass="43494">MNKIYNITQDMADKLHEGQVFKNFRALSEYLNILDKNGCAVCGSSKRQVMAELNRYVVLEKEKGSFCYTVKKIRPKTEILSPRPKSGNNKYGSNIKEIIRYQLSKISPEVENGNIDVFWTLDNIAKACGMINEDFDKPYTQVYDNEARVTDIINFKRKVRSSFKEYIYYALEEMKKNKEFISCNYTPVFISKELGCDKLHVPTEVELRDYNNLFSKVVHSFKKSSGEECENEQDIFLSGKSSYFYNELQNKFTDIFPYDTVYSMYHIIIDTTSIKRMRNNTNEETCLECVHRLNDAICENIPKLANIKRGRKVREEYIVYTQNGAETCSDYVEKSLSKTVIKKLVYALIYIPNEQKIPCENYIYNEVSNNEF</sequence>
<reference evidence="1 2" key="1">
    <citation type="submission" date="2010-03" db="EMBL/GenBank/DDBJ databases">
        <title>The genome sequence of Faecalibacterium prausnitzii SL3/3.</title>
        <authorList>
            <consortium name="metaHIT consortium -- http://www.metahit.eu/"/>
            <person name="Pajon A."/>
            <person name="Turner K."/>
            <person name="Parkhill J."/>
            <person name="Duncan S."/>
            <person name="Flint H."/>
        </authorList>
    </citation>
    <scope>NUCLEOTIDE SEQUENCE [LARGE SCALE GENOMIC DNA]</scope>
    <source>
        <strain evidence="1 2">SL3/3</strain>
    </source>
</reference>
<dbReference type="Proteomes" id="UP000007059">
    <property type="component" value="Chromosome"/>
</dbReference>
<dbReference type="HOGENOM" id="CLU_743451_0_0_9"/>
<dbReference type="KEGG" id="fpa:FPR_22440"/>
<accession>D4KC64</accession>
<organism evidence="1 2">
    <name type="scientific">Faecalibacterium prausnitzii SL3/3</name>
    <dbReference type="NCBI Taxonomy" id="657322"/>
    <lineage>
        <taxon>Bacteria</taxon>
        <taxon>Bacillati</taxon>
        <taxon>Bacillota</taxon>
        <taxon>Clostridia</taxon>
        <taxon>Eubacteriales</taxon>
        <taxon>Oscillospiraceae</taxon>
        <taxon>Faecalibacterium</taxon>
    </lineage>
</organism>
<dbReference type="EMBL" id="FP929046">
    <property type="protein sequence ID" value="CBL02427.1"/>
    <property type="molecule type" value="Genomic_DNA"/>
</dbReference>
<evidence type="ECO:0000313" key="2">
    <source>
        <dbReference type="Proteomes" id="UP000007059"/>
    </source>
</evidence>
<name>D4KC64_9FIRM</name>
<reference evidence="1 2" key="2">
    <citation type="submission" date="2010-03" db="EMBL/GenBank/DDBJ databases">
        <authorList>
            <person name="Pajon A."/>
        </authorList>
    </citation>
    <scope>NUCLEOTIDE SEQUENCE [LARGE SCALE GENOMIC DNA]</scope>
    <source>
        <strain evidence="1 2">SL3/3</strain>
    </source>
</reference>
<protein>
    <submittedName>
        <fullName evidence="1">Uncharacterized protein</fullName>
    </submittedName>
</protein>
<dbReference type="RefSeq" id="WP_015537948.1">
    <property type="nucleotide sequence ID" value="NC_021020.1"/>
</dbReference>
<gene>
    <name evidence="1" type="ORF">FPR_22440</name>
</gene>
<dbReference type="AlphaFoldDB" id="D4KC64"/>